<dbReference type="GO" id="GO:0003677">
    <property type="term" value="F:DNA binding"/>
    <property type="evidence" value="ECO:0007669"/>
    <property type="project" value="UniProtKB-KW"/>
</dbReference>
<feature type="region of interest" description="Disordered" evidence="1">
    <location>
        <begin position="523"/>
        <end position="552"/>
    </location>
</feature>
<dbReference type="Pfam" id="PF07229">
    <property type="entry name" value="VirE2"/>
    <property type="match status" value="1"/>
</dbReference>
<evidence type="ECO:0000313" key="3">
    <source>
        <dbReference type="Proteomes" id="UP000192074"/>
    </source>
</evidence>
<evidence type="ECO:0000313" key="2">
    <source>
        <dbReference type="EMBL" id="CVI25583.1"/>
    </source>
</evidence>
<organism evidence="2 3">
    <name type="scientific">Agrobacterium tumefaciens str. B6</name>
    <dbReference type="NCBI Taxonomy" id="1183423"/>
    <lineage>
        <taxon>Bacteria</taxon>
        <taxon>Pseudomonadati</taxon>
        <taxon>Pseudomonadota</taxon>
        <taxon>Alphaproteobacteria</taxon>
        <taxon>Hyphomicrobiales</taxon>
        <taxon>Rhizobiaceae</taxon>
        <taxon>Rhizobium/Agrobacterium group</taxon>
        <taxon>Agrobacterium</taxon>
        <taxon>Agrobacterium tumefaciens complex</taxon>
    </lineage>
</organism>
<feature type="compositionally biased region" description="Polar residues" evidence="1">
    <location>
        <begin position="35"/>
        <end position="61"/>
    </location>
</feature>
<feature type="compositionally biased region" description="Low complexity" evidence="1">
    <location>
        <begin position="72"/>
        <end position="82"/>
    </location>
</feature>
<evidence type="ECO:0000256" key="1">
    <source>
        <dbReference type="SAM" id="MobiDB-lite"/>
    </source>
</evidence>
<sequence>MSIGARSQETILLVRRSETMDLSGNEKSRPWKKANVSSSTISDIQMTNGENLESGSPTRTEVLSPRLDDGSVDSSSSLYSGSEHGNQAEIQKELSALFSNMSLPGNDRRPDEYILVRQTGQDAFTGIAKGNLDHMPTKAEFNACCRLYRDGAGNYYPPPLAFDKISVPAQLEETWGMMEAKERNKLRFQYKLDVWNHAHADMGITGTEIFYQTDKNIKLDRNYKLRPEDRYVQTERYGRREIQKRYQHELQAGSLLPDIMIKTPKNDIHFVYRFAGDNYANKQFSEFEHTVKRRYGGETEIKLKSKSGIMHDSKYLESWERGSADIRFAEFVGENRAHNRQFPTATVNMGQQPDGQGGLTRDRHVSVEFLMQSAPNSPWAQALKKGELWDRVQLLARDGNRYLSPHRLEYSDPEHFTELMNRVGLPASMGRQSHAASIKFEKFDAQAAVIVINGPELRDIHDLSPENLQNVSTKDVIVADRNENGQRTGTYTSVAEYERLQLRLPADAAGVLGEAADKYSRDFVRPEPASRPISDSRRIYESRPRSQSVNSF</sequence>
<comment type="caution">
    <text evidence="2">The sequence shown here is derived from an EMBL/GenBank/DDBJ whole genome shotgun (WGS) entry which is preliminary data.</text>
</comment>
<proteinExistence type="predicted"/>
<keyword evidence="2" id="KW-0238">DNA-binding</keyword>
<feature type="region of interest" description="Disordered" evidence="1">
    <location>
        <begin position="19"/>
        <end position="86"/>
    </location>
</feature>
<dbReference type="NCBIfam" id="NF010442">
    <property type="entry name" value="PRK13868.1"/>
    <property type="match status" value="1"/>
</dbReference>
<dbReference type="EMBL" id="FCNL01000043">
    <property type="protein sequence ID" value="CVI25583.1"/>
    <property type="molecule type" value="Genomic_DNA"/>
</dbReference>
<gene>
    <name evidence="2" type="primary">virE</name>
    <name evidence="2" type="ORF">AGR4A_pTi0181</name>
</gene>
<accession>A0A822VE21</accession>
<dbReference type="Proteomes" id="UP000192074">
    <property type="component" value="Unassembled WGS sequence"/>
</dbReference>
<name>A0A822VE21_AGRTU</name>
<feature type="compositionally biased region" description="Basic and acidic residues" evidence="1">
    <location>
        <begin position="19"/>
        <end position="29"/>
    </location>
</feature>
<protein>
    <submittedName>
        <fullName evidence="2">Single-strand DNA-binding protein</fullName>
    </submittedName>
</protein>
<reference evidence="2 3" key="1">
    <citation type="submission" date="2016-01" db="EMBL/GenBank/DDBJ databases">
        <authorList>
            <person name="Regsiter A."/>
            <person name="william w."/>
        </authorList>
    </citation>
    <scope>NUCLEOTIDE SEQUENCE [LARGE SCALE GENOMIC DNA]</scope>
    <source>
        <strain evidence="2 3">B6</strain>
    </source>
</reference>
<dbReference type="AlphaFoldDB" id="A0A822VE21"/>
<dbReference type="InterPro" id="IPR009868">
    <property type="entry name" value="VirE2"/>
</dbReference>
<feature type="compositionally biased region" description="Basic and acidic residues" evidence="1">
    <location>
        <begin position="534"/>
        <end position="544"/>
    </location>
</feature>